<accession>A0ABQ5BD05</accession>
<feature type="compositionally biased region" description="Basic and acidic residues" evidence="1">
    <location>
        <begin position="278"/>
        <end position="296"/>
    </location>
</feature>
<feature type="region of interest" description="Disordered" evidence="1">
    <location>
        <begin position="263"/>
        <end position="296"/>
    </location>
</feature>
<dbReference type="Proteomes" id="UP001151760">
    <property type="component" value="Unassembled WGS sequence"/>
</dbReference>
<evidence type="ECO:0000313" key="3">
    <source>
        <dbReference type="Proteomes" id="UP001151760"/>
    </source>
</evidence>
<proteinExistence type="predicted"/>
<feature type="compositionally biased region" description="Gly residues" evidence="1">
    <location>
        <begin position="35"/>
        <end position="73"/>
    </location>
</feature>
<comment type="caution">
    <text evidence="2">The sequence shown here is derived from an EMBL/GenBank/DDBJ whole genome shotgun (WGS) entry which is preliminary data.</text>
</comment>
<organism evidence="2 3">
    <name type="scientific">Tanacetum coccineum</name>
    <dbReference type="NCBI Taxonomy" id="301880"/>
    <lineage>
        <taxon>Eukaryota</taxon>
        <taxon>Viridiplantae</taxon>
        <taxon>Streptophyta</taxon>
        <taxon>Embryophyta</taxon>
        <taxon>Tracheophyta</taxon>
        <taxon>Spermatophyta</taxon>
        <taxon>Magnoliopsida</taxon>
        <taxon>eudicotyledons</taxon>
        <taxon>Gunneridae</taxon>
        <taxon>Pentapetalae</taxon>
        <taxon>asterids</taxon>
        <taxon>campanulids</taxon>
        <taxon>Asterales</taxon>
        <taxon>Asteraceae</taxon>
        <taxon>Asteroideae</taxon>
        <taxon>Anthemideae</taxon>
        <taxon>Anthemidinae</taxon>
        <taxon>Tanacetum</taxon>
    </lineage>
</organism>
<reference evidence="2" key="1">
    <citation type="journal article" date="2022" name="Int. J. Mol. Sci.">
        <title>Draft Genome of Tanacetum Coccineum: Genomic Comparison of Closely Related Tanacetum-Family Plants.</title>
        <authorList>
            <person name="Yamashiro T."/>
            <person name="Shiraishi A."/>
            <person name="Nakayama K."/>
            <person name="Satake H."/>
        </authorList>
    </citation>
    <scope>NUCLEOTIDE SEQUENCE</scope>
</reference>
<feature type="compositionally biased region" description="Acidic residues" evidence="1">
    <location>
        <begin position="94"/>
        <end position="105"/>
    </location>
</feature>
<reference evidence="2" key="2">
    <citation type="submission" date="2022-01" db="EMBL/GenBank/DDBJ databases">
        <authorList>
            <person name="Yamashiro T."/>
            <person name="Shiraishi A."/>
            <person name="Satake H."/>
            <person name="Nakayama K."/>
        </authorList>
    </citation>
    <scope>NUCLEOTIDE SEQUENCE</scope>
</reference>
<evidence type="ECO:0000313" key="2">
    <source>
        <dbReference type="EMBL" id="GJT12506.1"/>
    </source>
</evidence>
<evidence type="ECO:0000256" key="1">
    <source>
        <dbReference type="SAM" id="MobiDB-lite"/>
    </source>
</evidence>
<keyword evidence="3" id="KW-1185">Reference proteome</keyword>
<protein>
    <submittedName>
        <fullName evidence="2">Uncharacterized protein</fullName>
    </submittedName>
</protein>
<feature type="region of interest" description="Disordered" evidence="1">
    <location>
        <begin position="30"/>
        <end position="108"/>
    </location>
</feature>
<gene>
    <name evidence="2" type="ORF">Tco_0859548</name>
</gene>
<name>A0ABQ5BD05_9ASTR</name>
<dbReference type="EMBL" id="BQNB010013153">
    <property type="protein sequence ID" value="GJT12506.1"/>
    <property type="molecule type" value="Genomic_DNA"/>
</dbReference>
<sequence>MPQNLCRMASLRELLEIQVTTSMNEFMANMNRGTGSAGTGGAGTSGAGAGGDGAGGTGAGGDGADGAGVGGTGPMEAEVTSEPPIAEPPNVESSDSESEDEEVDVAPEPAVVTANQRPFAIRDFPRGMYEVGESSAARDSSCVGGLKPWELRHDLESTRARARLTEAEVDTNRTQNALLDSKIKIGEKERKILDYDLGNVEQTLSNVVERLRILENGENATLKKQLKDKEAQLVIARMDCASTERRLHESIGWNRRFYLEMVRKGAVPKPPSDDENDERPRKMPKKSDKDEGPSEP</sequence>